<gene>
    <name evidence="2" type="ORF">SAMN05216261_1689</name>
</gene>
<dbReference type="RefSeq" id="WP_019386770.1">
    <property type="nucleotide sequence ID" value="NZ_ALIH01000003.1"/>
</dbReference>
<evidence type="ECO:0000313" key="2">
    <source>
        <dbReference type="EMBL" id="SHI75350.1"/>
    </source>
</evidence>
<dbReference type="eggNOG" id="ENOG5032W2Y">
    <property type="taxonomic scope" value="Bacteria"/>
</dbReference>
<reference evidence="2 3" key="1">
    <citation type="submission" date="2016-11" db="EMBL/GenBank/DDBJ databases">
        <authorList>
            <person name="Jaros S."/>
            <person name="Januszkiewicz K."/>
            <person name="Wedrychowicz H."/>
        </authorList>
    </citation>
    <scope>NUCLEOTIDE SEQUENCE [LARGE SCALE GENOMIC DNA]</scope>
    <source>
        <strain evidence="2 3">CGMCC 1.12213</strain>
    </source>
</reference>
<evidence type="ECO:0000256" key="1">
    <source>
        <dbReference type="SAM" id="SignalP"/>
    </source>
</evidence>
<dbReference type="Proteomes" id="UP000184396">
    <property type="component" value="Unassembled WGS sequence"/>
</dbReference>
<dbReference type="STRING" id="1178825.SAMN05216261_1689"/>
<feature type="chain" id="PRO_5009916768" evidence="1">
    <location>
        <begin position="23"/>
        <end position="173"/>
    </location>
</feature>
<name>A0A1M6DQ87_9FLAO</name>
<dbReference type="EMBL" id="FQYK01000003">
    <property type="protein sequence ID" value="SHI75350.1"/>
    <property type="molecule type" value="Genomic_DNA"/>
</dbReference>
<dbReference type="PROSITE" id="PS51257">
    <property type="entry name" value="PROKAR_LIPOPROTEIN"/>
    <property type="match status" value="1"/>
</dbReference>
<protein>
    <submittedName>
        <fullName evidence="2">Uncharacterized protein</fullName>
    </submittedName>
</protein>
<feature type="signal peptide" evidence="1">
    <location>
        <begin position="1"/>
        <end position="22"/>
    </location>
</feature>
<evidence type="ECO:0000313" key="3">
    <source>
        <dbReference type="Proteomes" id="UP000184396"/>
    </source>
</evidence>
<dbReference type="AlphaFoldDB" id="A0A1M6DQ87"/>
<sequence>MRIKTLTILSVLLLFLACKQEAENSDNTEIEQDHTQLVTEQDVSKLKYIEYALDSKTEDVIKDWAEYDQLEQLVADIKKGDLKFFRDNEKVVLLLIKELKQSIPEALNSPSIIARLLVLETKILKLESLANLSTTTKDELLDTIKEFFVAYYTLTFQMNKKIEFDNRSIERPE</sequence>
<organism evidence="2 3">
    <name type="scientific">Algibacter luteus</name>
    <dbReference type="NCBI Taxonomy" id="1178825"/>
    <lineage>
        <taxon>Bacteria</taxon>
        <taxon>Pseudomonadati</taxon>
        <taxon>Bacteroidota</taxon>
        <taxon>Flavobacteriia</taxon>
        <taxon>Flavobacteriales</taxon>
        <taxon>Flavobacteriaceae</taxon>
        <taxon>Algibacter</taxon>
    </lineage>
</organism>
<accession>A0A1M6DQ87</accession>
<proteinExistence type="predicted"/>
<dbReference type="OrthoDB" id="1443931at2"/>
<keyword evidence="1" id="KW-0732">Signal</keyword>
<keyword evidence="3" id="KW-1185">Reference proteome</keyword>